<name>A0AA37TQB9_9GAMM</name>
<feature type="transmembrane region" description="Helical" evidence="1">
    <location>
        <begin position="54"/>
        <end position="76"/>
    </location>
</feature>
<keyword evidence="3" id="KW-1185">Reference proteome</keyword>
<gene>
    <name evidence="2" type="ORF">GCM10007894_06580</name>
</gene>
<accession>A0AA37TQB9</accession>
<keyword evidence="1" id="KW-1133">Transmembrane helix</keyword>
<evidence type="ECO:0000313" key="2">
    <source>
        <dbReference type="EMBL" id="GLS82681.1"/>
    </source>
</evidence>
<comment type="caution">
    <text evidence="2">The sequence shown here is derived from an EMBL/GenBank/DDBJ whole genome shotgun (WGS) entry which is preliminary data.</text>
</comment>
<proteinExistence type="predicted"/>
<dbReference type="RefSeq" id="WP_095498898.1">
    <property type="nucleotide sequence ID" value="NZ_BSPO01000002.1"/>
</dbReference>
<keyword evidence="1" id="KW-0472">Membrane</keyword>
<protein>
    <submittedName>
        <fullName evidence="2">Uncharacterized protein</fullName>
    </submittedName>
</protein>
<keyword evidence="1" id="KW-0812">Transmembrane</keyword>
<sequence>MAYLPYLETLLLTIGLVLVIYALVKYIRRTNNYHAVWQVFVNKLNDLKIEEFKLFRLGIVFLFVGILVQIVNLTLYGG</sequence>
<dbReference type="AlphaFoldDB" id="A0AA37TQB9"/>
<organism evidence="2 3">
    <name type="scientific">Paraferrimonas haliotis</name>
    <dbReference type="NCBI Taxonomy" id="2013866"/>
    <lineage>
        <taxon>Bacteria</taxon>
        <taxon>Pseudomonadati</taxon>
        <taxon>Pseudomonadota</taxon>
        <taxon>Gammaproteobacteria</taxon>
        <taxon>Alteromonadales</taxon>
        <taxon>Ferrimonadaceae</taxon>
        <taxon>Paraferrimonas</taxon>
    </lineage>
</organism>
<reference evidence="2 3" key="1">
    <citation type="journal article" date="2014" name="Int. J. Syst. Evol. Microbiol.">
        <title>Complete genome sequence of Corynebacterium casei LMG S-19264T (=DSM 44701T), isolated from a smear-ripened cheese.</title>
        <authorList>
            <consortium name="US DOE Joint Genome Institute (JGI-PGF)"/>
            <person name="Walter F."/>
            <person name="Albersmeier A."/>
            <person name="Kalinowski J."/>
            <person name="Ruckert C."/>
        </authorList>
    </citation>
    <scope>NUCLEOTIDE SEQUENCE [LARGE SCALE GENOMIC DNA]</scope>
    <source>
        <strain evidence="2 3">NBRC 112785</strain>
    </source>
</reference>
<evidence type="ECO:0000256" key="1">
    <source>
        <dbReference type="SAM" id="Phobius"/>
    </source>
</evidence>
<dbReference type="Proteomes" id="UP001157439">
    <property type="component" value="Unassembled WGS sequence"/>
</dbReference>
<feature type="transmembrane region" description="Helical" evidence="1">
    <location>
        <begin position="6"/>
        <end position="24"/>
    </location>
</feature>
<dbReference type="EMBL" id="BSPO01000002">
    <property type="protein sequence ID" value="GLS82681.1"/>
    <property type="molecule type" value="Genomic_DNA"/>
</dbReference>
<evidence type="ECO:0000313" key="3">
    <source>
        <dbReference type="Proteomes" id="UP001157439"/>
    </source>
</evidence>